<dbReference type="EMBL" id="BSXS01007510">
    <property type="protein sequence ID" value="GME89087.1"/>
    <property type="molecule type" value="Genomic_DNA"/>
</dbReference>
<sequence>MARKRACDRCHEIKQTCSGDMPCSRCRTKNITCVFNRPIKKTGRPSKHSKQGQLSISSSIHSPVNISHSPMVSLGAMGSLKDGHSPLNKTSDGKGDGNGNGYFNHTTSQQQQHQATQGNQQQQQNGPSPNSHYMGWTDPGNHTSIPSPNSNPPPVQSRFPPSQPQLPPPNPTTNYPTPAHSRSALFPLQPQYNHPVPSTTAYSNIIRPTDLPRPTTTAAAIPGPVVYTTLHITNSYAS</sequence>
<proteinExistence type="predicted"/>
<gene>
    <name evidence="1" type="ORF">Amon02_000843800</name>
</gene>
<evidence type="ECO:0000313" key="2">
    <source>
        <dbReference type="Proteomes" id="UP001165064"/>
    </source>
</evidence>
<organism evidence="1 2">
    <name type="scientific">Ambrosiozyma monospora</name>
    <name type="common">Yeast</name>
    <name type="synonym">Endomycopsis monosporus</name>
    <dbReference type="NCBI Taxonomy" id="43982"/>
    <lineage>
        <taxon>Eukaryota</taxon>
        <taxon>Fungi</taxon>
        <taxon>Dikarya</taxon>
        <taxon>Ascomycota</taxon>
        <taxon>Saccharomycotina</taxon>
        <taxon>Pichiomycetes</taxon>
        <taxon>Pichiales</taxon>
        <taxon>Pichiaceae</taxon>
        <taxon>Ambrosiozyma</taxon>
    </lineage>
</organism>
<keyword evidence="2" id="KW-1185">Reference proteome</keyword>
<name>A0ACB5TIW5_AMBMO</name>
<reference evidence="1" key="1">
    <citation type="submission" date="2023-04" db="EMBL/GenBank/DDBJ databases">
        <title>Ambrosiozyma monospora NBRC 10751.</title>
        <authorList>
            <person name="Ichikawa N."/>
            <person name="Sato H."/>
            <person name="Tonouchi N."/>
        </authorList>
    </citation>
    <scope>NUCLEOTIDE SEQUENCE</scope>
    <source>
        <strain evidence="1">NBRC 10751</strain>
    </source>
</reference>
<dbReference type="Proteomes" id="UP001165064">
    <property type="component" value="Unassembled WGS sequence"/>
</dbReference>
<accession>A0ACB5TIW5</accession>
<evidence type="ECO:0000313" key="1">
    <source>
        <dbReference type="EMBL" id="GME89087.1"/>
    </source>
</evidence>
<protein>
    <submittedName>
        <fullName evidence="1">Unnamed protein product</fullName>
    </submittedName>
</protein>
<comment type="caution">
    <text evidence="1">The sequence shown here is derived from an EMBL/GenBank/DDBJ whole genome shotgun (WGS) entry which is preliminary data.</text>
</comment>